<gene>
    <name evidence="3" type="ORF">E4O86_13000</name>
</gene>
<evidence type="ECO:0000313" key="4">
    <source>
        <dbReference type="Proteomes" id="UP000773614"/>
    </source>
</evidence>
<dbReference type="Gene3D" id="3.40.190.10">
    <property type="entry name" value="Periplasmic binding protein-like II"/>
    <property type="match status" value="2"/>
</dbReference>
<evidence type="ECO:0000313" key="3">
    <source>
        <dbReference type="EMBL" id="MYZ48628.1"/>
    </source>
</evidence>
<evidence type="ECO:0000259" key="2">
    <source>
        <dbReference type="SMART" id="SM00062"/>
    </source>
</evidence>
<proteinExistence type="predicted"/>
<dbReference type="Pfam" id="PF00497">
    <property type="entry name" value="SBP_bac_3"/>
    <property type="match status" value="1"/>
</dbReference>
<dbReference type="RefSeq" id="WP_161140976.1">
    <property type="nucleotide sequence ID" value="NZ_SPKJ01000043.1"/>
</dbReference>
<keyword evidence="1" id="KW-0732">Signal</keyword>
<dbReference type="SUPFAM" id="SSF53850">
    <property type="entry name" value="Periplasmic binding protein-like II"/>
    <property type="match status" value="1"/>
</dbReference>
<dbReference type="InterPro" id="IPR001638">
    <property type="entry name" value="Solute-binding_3/MltF_N"/>
</dbReference>
<organism evidence="3 4">
    <name type="scientific">Propylenella binzhouense</name>
    <dbReference type="NCBI Taxonomy" id="2555902"/>
    <lineage>
        <taxon>Bacteria</taxon>
        <taxon>Pseudomonadati</taxon>
        <taxon>Pseudomonadota</taxon>
        <taxon>Alphaproteobacteria</taxon>
        <taxon>Hyphomicrobiales</taxon>
        <taxon>Propylenellaceae</taxon>
        <taxon>Propylenella</taxon>
    </lineage>
</organism>
<feature type="domain" description="Solute-binding protein family 3/N-terminal" evidence="2">
    <location>
        <begin position="47"/>
        <end position="281"/>
    </location>
</feature>
<evidence type="ECO:0000256" key="1">
    <source>
        <dbReference type="ARBA" id="ARBA00022729"/>
    </source>
</evidence>
<dbReference type="PANTHER" id="PTHR35936:SF17">
    <property type="entry name" value="ARGININE-BINDING EXTRACELLULAR PROTEIN ARTP"/>
    <property type="match status" value="1"/>
</dbReference>
<sequence>MTAGARTLIGLSRRTLLMGAAGSAAVPRAFAQERGTRDLRDILNAGSLRVATPGFSSLPFFSAAGSRDAGLDVEMSREIAAALEVELAFDRSANTFDAAVELVARGRTDLAVCKLSRTLKRGRIIRYSQPYATLHHGLITNRVRFARLAGGRPAEDVVRDFRGDLGVIAHSSFAEFARTSFPGARIREFADWSSMVEAVRSEEIDMAYRDDFEIKKLLVDDPSMTVVARSITLSDRLDTLAIGIRPDAPHLAAFADLFLDLARGGAVMKTDEIIARYMAERGA</sequence>
<dbReference type="OrthoDB" id="9807134at2"/>
<reference evidence="3" key="1">
    <citation type="submission" date="2019-03" db="EMBL/GenBank/DDBJ databases">
        <title>Afifella sp. nov., isolated from activated sludge.</title>
        <authorList>
            <person name="Li Q."/>
            <person name="Liu Y."/>
        </authorList>
    </citation>
    <scope>NUCLEOTIDE SEQUENCE</scope>
    <source>
        <strain evidence="3">L72</strain>
    </source>
</reference>
<dbReference type="SMART" id="SM00062">
    <property type="entry name" value="PBPb"/>
    <property type="match status" value="1"/>
</dbReference>
<dbReference type="PANTHER" id="PTHR35936">
    <property type="entry name" value="MEMBRANE-BOUND LYTIC MUREIN TRANSGLYCOSYLASE F"/>
    <property type="match status" value="1"/>
</dbReference>
<dbReference type="AlphaFoldDB" id="A0A964T544"/>
<keyword evidence="4" id="KW-1185">Reference proteome</keyword>
<dbReference type="EMBL" id="SPKJ01000043">
    <property type="protein sequence ID" value="MYZ48628.1"/>
    <property type="molecule type" value="Genomic_DNA"/>
</dbReference>
<accession>A0A964T544</accession>
<protein>
    <submittedName>
        <fullName evidence="3">Transporter substrate-binding domain-containing protein</fullName>
    </submittedName>
</protein>
<comment type="caution">
    <text evidence="3">The sequence shown here is derived from an EMBL/GenBank/DDBJ whole genome shotgun (WGS) entry which is preliminary data.</text>
</comment>
<name>A0A964T544_9HYPH</name>
<dbReference type="Proteomes" id="UP000773614">
    <property type="component" value="Unassembled WGS sequence"/>
</dbReference>